<dbReference type="AlphaFoldDB" id="A0A1E3VV27"/>
<gene>
    <name evidence="2" type="ORF">AUC71_04260</name>
</gene>
<comment type="caution">
    <text evidence="2">The sequence shown here is derived from an EMBL/GenBank/DDBJ whole genome shotgun (WGS) entry which is preliminary data.</text>
</comment>
<accession>A0A1E3VV27</accession>
<keyword evidence="3" id="KW-1185">Reference proteome</keyword>
<keyword evidence="1" id="KW-0175">Coiled coil</keyword>
<dbReference type="EMBL" id="LPWD01000455">
    <property type="protein sequence ID" value="ODR96786.1"/>
    <property type="molecule type" value="Genomic_DNA"/>
</dbReference>
<dbReference type="Pfam" id="PF05565">
    <property type="entry name" value="Sipho_Gp157"/>
    <property type="match status" value="1"/>
</dbReference>
<evidence type="ECO:0000313" key="3">
    <source>
        <dbReference type="Proteomes" id="UP000095042"/>
    </source>
</evidence>
<reference evidence="2 3" key="1">
    <citation type="journal article" date="2016" name="Environ. Microbiol.">
        <title>New Methyloceanibacter diversity from North Sea sediments includes methanotroph containing solely the soluble methane monooxygenase.</title>
        <authorList>
            <person name="Vekeman B."/>
            <person name="Kerckhof F.M."/>
            <person name="Cremers G."/>
            <person name="de Vos P."/>
            <person name="Vandamme P."/>
            <person name="Boon N."/>
            <person name="Op den Camp H.J."/>
            <person name="Heylen K."/>
        </authorList>
    </citation>
    <scope>NUCLEOTIDE SEQUENCE [LARGE SCALE GENOMIC DNA]</scope>
    <source>
        <strain evidence="2 3">R-67177</strain>
    </source>
</reference>
<sequence length="159" mass="17641">MNLAIGISGYLATRERLLKAWPELDPETLTDTLEGISDLPEMIAAVIRSALVDEALHAGLRGRLEEMRERLSRLELRFKKKRELALEAMTEVGLSKLQQPDFTASTRPGTPSLVVVTEETIPPAYWIPQPPKLDRQAVVSELKRGGAIEAPNSATRNPF</sequence>
<organism evidence="2 3">
    <name type="scientific">Methyloceanibacter marginalis</name>
    <dbReference type="NCBI Taxonomy" id="1774971"/>
    <lineage>
        <taxon>Bacteria</taxon>
        <taxon>Pseudomonadati</taxon>
        <taxon>Pseudomonadota</taxon>
        <taxon>Alphaproteobacteria</taxon>
        <taxon>Hyphomicrobiales</taxon>
        <taxon>Hyphomicrobiaceae</taxon>
        <taxon>Methyloceanibacter</taxon>
    </lineage>
</organism>
<dbReference type="InterPro" id="IPR008840">
    <property type="entry name" value="Sipho_Gp157"/>
</dbReference>
<evidence type="ECO:0000256" key="1">
    <source>
        <dbReference type="SAM" id="Coils"/>
    </source>
</evidence>
<dbReference type="Proteomes" id="UP000095042">
    <property type="component" value="Unassembled WGS sequence"/>
</dbReference>
<name>A0A1E3VV27_9HYPH</name>
<feature type="coiled-coil region" evidence="1">
    <location>
        <begin position="57"/>
        <end position="84"/>
    </location>
</feature>
<proteinExistence type="predicted"/>
<evidence type="ECO:0000313" key="2">
    <source>
        <dbReference type="EMBL" id="ODR96786.1"/>
    </source>
</evidence>
<protein>
    <submittedName>
        <fullName evidence="2">Uncharacterized protein</fullName>
    </submittedName>
</protein>